<evidence type="ECO:0000256" key="3">
    <source>
        <dbReference type="ARBA" id="ARBA00023172"/>
    </source>
</evidence>
<organism evidence="4">
    <name type="scientific">gut metagenome</name>
    <dbReference type="NCBI Taxonomy" id="749906"/>
    <lineage>
        <taxon>unclassified sequences</taxon>
        <taxon>metagenomes</taxon>
        <taxon>organismal metagenomes</taxon>
    </lineage>
</organism>
<reference evidence="4" key="1">
    <citation type="journal article" date="2012" name="PLoS ONE">
        <title>Gene sets for utilization of primary and secondary nutrition supplies in the distal gut of endangered iberian lynx.</title>
        <authorList>
            <person name="Alcaide M."/>
            <person name="Messina E."/>
            <person name="Richter M."/>
            <person name="Bargiela R."/>
            <person name="Peplies J."/>
            <person name="Huws S.A."/>
            <person name="Newbold C.J."/>
            <person name="Golyshin P.N."/>
            <person name="Simon M.A."/>
            <person name="Lopez G."/>
            <person name="Yakimov M.M."/>
            <person name="Ferrer M."/>
        </authorList>
    </citation>
    <scope>NUCLEOTIDE SEQUENCE</scope>
</reference>
<dbReference type="Pfam" id="PF00872">
    <property type="entry name" value="Transposase_mut"/>
    <property type="match status" value="1"/>
</dbReference>
<dbReference type="GO" id="GO:0004803">
    <property type="term" value="F:transposase activity"/>
    <property type="evidence" value="ECO:0007669"/>
    <property type="project" value="InterPro"/>
</dbReference>
<comment type="caution">
    <text evidence="4">The sequence shown here is derived from an EMBL/GenBank/DDBJ whole genome shotgun (WGS) entry which is preliminary data.</text>
</comment>
<sequence length="38" mass="4475">MFPEAKYQRCIVHFYRNVLSVTPRSKAKLVAKMLKAIH</sequence>
<dbReference type="GO" id="GO:0006313">
    <property type="term" value="P:DNA transposition"/>
    <property type="evidence" value="ECO:0007669"/>
    <property type="project" value="InterPro"/>
</dbReference>
<accession>J9FU59</accession>
<proteinExistence type="predicted"/>
<evidence type="ECO:0000313" key="4">
    <source>
        <dbReference type="EMBL" id="EJW90914.1"/>
    </source>
</evidence>
<dbReference type="AlphaFoldDB" id="J9FU59"/>
<dbReference type="GO" id="GO:0003677">
    <property type="term" value="F:DNA binding"/>
    <property type="evidence" value="ECO:0007669"/>
    <property type="project" value="UniProtKB-KW"/>
</dbReference>
<keyword evidence="3" id="KW-0233">DNA recombination</keyword>
<evidence type="ECO:0000256" key="1">
    <source>
        <dbReference type="ARBA" id="ARBA00022578"/>
    </source>
</evidence>
<protein>
    <submittedName>
        <fullName evidence="4">Transposase</fullName>
    </submittedName>
</protein>
<keyword evidence="2" id="KW-0238">DNA-binding</keyword>
<dbReference type="InterPro" id="IPR001207">
    <property type="entry name" value="Transposase_mutator"/>
</dbReference>
<feature type="non-terminal residue" evidence="4">
    <location>
        <position position="38"/>
    </location>
</feature>
<evidence type="ECO:0000256" key="2">
    <source>
        <dbReference type="ARBA" id="ARBA00023125"/>
    </source>
</evidence>
<gene>
    <name evidence="4" type="ORF">EVA_20978</name>
</gene>
<keyword evidence="1" id="KW-0815">Transposition</keyword>
<dbReference type="EMBL" id="AMCI01008533">
    <property type="protein sequence ID" value="EJW90914.1"/>
    <property type="molecule type" value="Genomic_DNA"/>
</dbReference>
<name>J9FU59_9ZZZZ</name>